<name>A0A1Q9CN55_SYMMI</name>
<gene>
    <name evidence="3" type="primary">UBP10</name>
    <name evidence="3" type="ORF">AK812_SmicGene34779</name>
</gene>
<keyword evidence="3" id="KW-0378">Hydrolase</keyword>
<evidence type="ECO:0000313" key="3">
    <source>
        <dbReference type="EMBL" id="OLP84358.1"/>
    </source>
</evidence>
<feature type="compositionally biased region" description="Basic and acidic residues" evidence="1">
    <location>
        <begin position="374"/>
        <end position="385"/>
    </location>
</feature>
<dbReference type="Gene3D" id="3.90.70.10">
    <property type="entry name" value="Cysteine proteinases"/>
    <property type="match status" value="1"/>
</dbReference>
<feature type="compositionally biased region" description="Polar residues" evidence="1">
    <location>
        <begin position="247"/>
        <end position="265"/>
    </location>
</feature>
<dbReference type="SUPFAM" id="SSF54001">
    <property type="entry name" value="Cysteine proteinases"/>
    <property type="match status" value="1"/>
</dbReference>
<organism evidence="3 4">
    <name type="scientific">Symbiodinium microadriaticum</name>
    <name type="common">Dinoflagellate</name>
    <name type="synonym">Zooxanthella microadriatica</name>
    <dbReference type="NCBI Taxonomy" id="2951"/>
    <lineage>
        <taxon>Eukaryota</taxon>
        <taxon>Sar</taxon>
        <taxon>Alveolata</taxon>
        <taxon>Dinophyceae</taxon>
        <taxon>Suessiales</taxon>
        <taxon>Symbiodiniaceae</taxon>
        <taxon>Symbiodinium</taxon>
    </lineage>
</organism>
<dbReference type="PANTHER" id="PTHR21646">
    <property type="entry name" value="UBIQUITIN CARBOXYL-TERMINAL HYDROLASE"/>
    <property type="match status" value="1"/>
</dbReference>
<feature type="compositionally biased region" description="Low complexity" evidence="1">
    <location>
        <begin position="282"/>
        <end position="307"/>
    </location>
</feature>
<feature type="region of interest" description="Disordered" evidence="1">
    <location>
        <begin position="247"/>
        <end position="342"/>
    </location>
</feature>
<comment type="caution">
    <text evidence="3">The sequence shown here is derived from an EMBL/GenBank/DDBJ whole genome shotgun (WGS) entry which is preliminary data.</text>
</comment>
<proteinExistence type="predicted"/>
<evidence type="ECO:0000313" key="4">
    <source>
        <dbReference type="Proteomes" id="UP000186817"/>
    </source>
</evidence>
<dbReference type="CDD" id="cd02257">
    <property type="entry name" value="Peptidase_C19"/>
    <property type="match status" value="1"/>
</dbReference>
<dbReference type="OrthoDB" id="292964at2759"/>
<dbReference type="GO" id="GO:0004843">
    <property type="term" value="F:cysteine-type deubiquitinase activity"/>
    <property type="evidence" value="ECO:0007669"/>
    <property type="project" value="InterPro"/>
</dbReference>
<dbReference type="PROSITE" id="PS50235">
    <property type="entry name" value="USP_3"/>
    <property type="match status" value="1"/>
</dbReference>
<dbReference type="EMBL" id="LSRX01001047">
    <property type="protein sequence ID" value="OLP84358.1"/>
    <property type="molecule type" value="Genomic_DNA"/>
</dbReference>
<dbReference type="InterPro" id="IPR028889">
    <property type="entry name" value="USP"/>
</dbReference>
<dbReference type="InterPro" id="IPR038765">
    <property type="entry name" value="Papain-like_cys_pep_sf"/>
</dbReference>
<reference evidence="3 4" key="1">
    <citation type="submission" date="2016-02" db="EMBL/GenBank/DDBJ databases">
        <title>Genome analysis of coral dinoflagellate symbionts highlights evolutionary adaptations to a symbiotic lifestyle.</title>
        <authorList>
            <person name="Aranda M."/>
            <person name="Li Y."/>
            <person name="Liew Y.J."/>
            <person name="Baumgarten S."/>
            <person name="Simakov O."/>
            <person name="Wilson M."/>
            <person name="Piel J."/>
            <person name="Ashoor H."/>
            <person name="Bougouffa S."/>
            <person name="Bajic V.B."/>
            <person name="Ryu T."/>
            <person name="Ravasi T."/>
            <person name="Bayer T."/>
            <person name="Micklem G."/>
            <person name="Kim H."/>
            <person name="Bhak J."/>
            <person name="Lajeunesse T.C."/>
            <person name="Voolstra C.R."/>
        </authorList>
    </citation>
    <scope>NUCLEOTIDE SEQUENCE [LARGE SCALE GENOMIC DNA]</scope>
    <source>
        <strain evidence="3 4">CCMP2467</strain>
    </source>
</reference>
<dbReference type="InterPro" id="IPR001394">
    <property type="entry name" value="Peptidase_C19_UCH"/>
</dbReference>
<dbReference type="AlphaFoldDB" id="A0A1Q9CN55"/>
<sequence>MPNKINLMRQEEHTAQSEARSAILAAESRVSSLHDEMLRTQQLSNVAHPELHERLSREEDARSKAVQRMEQAEAAQLNLANDLHMHYMKSWSNCVDASSNKRSYNRGHNKSLKQPDAYHNKCLNKHQACQSHRGLLRRDPHCCPSPPRRQHLGTVVADFTVVCRFFVVKFADLLLALKDSDWKQWRSVEAAVLVSTNMWVDRTGCGSRHAAEVVARACYVMLADGKGKEEVMTFRDDWYRRMRSFNSGQATSNGHAESGSETSPNKQKKVTPATETAEADGAQPEGPAQASSPPPASSASGSSSSSESDSESVGKASGSESQEEAADAGQRGVGFLDPDKAPGAMGRVCAKMAVRTGLRCFRQKRVSSEPPLTDPRHDSKVDLGPDRQCGLEGQKISTKGFCGSCGSAPACLARLLRTIEGLHVHSPWAYEILAIRASLTLLCSPWRMLHSSLSSSFGGDLKQISIRPIRWAQGGEVASAFAQLLHKLVAEGPTDAHSAFSPEAFYRTLCKHCTLVAEQPGVQQDAQEVMAFLLDAIHEDLNRNRGQRSECKAPQSFHSEDSCCEEHLAAQAWCLHLQQHRSVVIDLCQGQLRSQVQCCECGCASITFDPFLFLSLPMPSHVSRGRRVHIEAPEGSAKLVADAASVVTAIGVRHIRGNAIG</sequence>
<keyword evidence="4" id="KW-1185">Reference proteome</keyword>
<evidence type="ECO:0000259" key="2">
    <source>
        <dbReference type="PROSITE" id="PS50235"/>
    </source>
</evidence>
<feature type="region of interest" description="Disordered" evidence="1">
    <location>
        <begin position="365"/>
        <end position="386"/>
    </location>
</feature>
<dbReference type="GO" id="GO:0016579">
    <property type="term" value="P:protein deubiquitination"/>
    <property type="evidence" value="ECO:0007669"/>
    <property type="project" value="InterPro"/>
</dbReference>
<dbReference type="Pfam" id="PF00443">
    <property type="entry name" value="UCH"/>
    <property type="match status" value="1"/>
</dbReference>
<accession>A0A1Q9CN55</accession>
<dbReference type="InterPro" id="IPR050185">
    <property type="entry name" value="Ub_carboxyl-term_hydrolase"/>
</dbReference>
<dbReference type="Proteomes" id="UP000186817">
    <property type="component" value="Unassembled WGS sequence"/>
</dbReference>
<protein>
    <submittedName>
        <fullName evidence="3">Ubiquitin carboxyl-terminal hydrolase 10</fullName>
    </submittedName>
</protein>
<evidence type="ECO:0000256" key="1">
    <source>
        <dbReference type="SAM" id="MobiDB-lite"/>
    </source>
</evidence>
<feature type="domain" description="USP" evidence="2">
    <location>
        <begin position="437"/>
        <end position="661"/>
    </location>
</feature>